<dbReference type="Proteomes" id="UP000515135">
    <property type="component" value="Unplaced"/>
</dbReference>
<gene>
    <name evidence="4" type="primary">LOC109485915</name>
</gene>
<name>A0A6P5APY9_BRABE</name>
<protein>
    <submittedName>
        <fullName evidence="4">Uncharacterized protein LOC109485915 isoform X1</fullName>
    </submittedName>
</protein>
<evidence type="ECO:0000313" key="4">
    <source>
        <dbReference type="RefSeq" id="XP_019645162.1"/>
    </source>
</evidence>
<dbReference type="OrthoDB" id="10032378at2759"/>
<feature type="coiled-coil region" evidence="1">
    <location>
        <begin position="184"/>
        <end position="252"/>
    </location>
</feature>
<accession>A0A6P5APY9</accession>
<keyword evidence="1" id="KW-0175">Coiled coil</keyword>
<sequence>MSDKKKVQTAMPRPARGIPRPTRGLPRPTTQTGAGRGTGVKIAFGRRILSSKTKPRQDGEETEAGTDTSTKDLATPRPSQIQKPAGSHKTLAMTVTKDKTVKRLRSSGSSSKEDSPAAVHGAKKANIEEDKLTGTITKNSYKLRSKTKNQHLNGICTTNFNPKATLTFTEFGGLTGKKSIPKQTAGLEKENVVLREQLKATKEELRVARVELEAAKASHEKAIDAGKLEAENQQLKRSLEMCEKKLISLDINPVSLNTWFDLKEARDKQRRDTTARAWAMLEKWKHDNEQMLETNKTLLELKENLQKMG</sequence>
<feature type="compositionally biased region" description="Low complexity" evidence="2">
    <location>
        <begin position="16"/>
        <end position="33"/>
    </location>
</feature>
<feature type="compositionally biased region" description="Polar residues" evidence="2">
    <location>
        <begin position="65"/>
        <end position="82"/>
    </location>
</feature>
<dbReference type="KEGG" id="bbel:109485915"/>
<dbReference type="RefSeq" id="XP_019645162.1">
    <property type="nucleotide sequence ID" value="XM_019789603.1"/>
</dbReference>
<reference evidence="4" key="1">
    <citation type="submission" date="2025-08" db="UniProtKB">
        <authorList>
            <consortium name="RefSeq"/>
        </authorList>
    </citation>
    <scope>IDENTIFICATION</scope>
    <source>
        <tissue evidence="4">Gonad</tissue>
    </source>
</reference>
<keyword evidence="3" id="KW-1185">Reference proteome</keyword>
<evidence type="ECO:0000256" key="2">
    <source>
        <dbReference type="SAM" id="MobiDB-lite"/>
    </source>
</evidence>
<evidence type="ECO:0000256" key="1">
    <source>
        <dbReference type="SAM" id="Coils"/>
    </source>
</evidence>
<evidence type="ECO:0000313" key="3">
    <source>
        <dbReference type="Proteomes" id="UP000515135"/>
    </source>
</evidence>
<feature type="region of interest" description="Disordered" evidence="2">
    <location>
        <begin position="1"/>
        <end position="126"/>
    </location>
</feature>
<dbReference type="AlphaFoldDB" id="A0A6P5APY9"/>
<organism evidence="3 4">
    <name type="scientific">Branchiostoma belcheri</name>
    <name type="common">Amphioxus</name>
    <dbReference type="NCBI Taxonomy" id="7741"/>
    <lineage>
        <taxon>Eukaryota</taxon>
        <taxon>Metazoa</taxon>
        <taxon>Chordata</taxon>
        <taxon>Cephalochordata</taxon>
        <taxon>Leptocardii</taxon>
        <taxon>Amphioxiformes</taxon>
        <taxon>Branchiostomatidae</taxon>
        <taxon>Branchiostoma</taxon>
    </lineage>
</organism>
<dbReference type="GeneID" id="109485915"/>
<proteinExistence type="predicted"/>